<name>A0A5J4KXV0_9ZZZZ</name>
<feature type="domain" description="Putative regulatory protein FmdB zinc ribbon" evidence="1">
    <location>
        <begin position="1"/>
        <end position="44"/>
    </location>
</feature>
<organism evidence="2">
    <name type="scientific">hot springs metagenome</name>
    <dbReference type="NCBI Taxonomy" id="433727"/>
    <lineage>
        <taxon>unclassified sequences</taxon>
        <taxon>metagenomes</taxon>
        <taxon>ecological metagenomes</taxon>
    </lineage>
</organism>
<reference evidence="2" key="1">
    <citation type="submission" date="2019-10" db="EMBL/GenBank/DDBJ databases">
        <title>Metagenomic sequencing of thiosulfate-disproportionating enrichment culture.</title>
        <authorList>
            <person name="Umezawa K."/>
            <person name="Kojima H."/>
            <person name="Fukui M."/>
        </authorList>
    </citation>
    <scope>NUCLEOTIDE SEQUENCE</scope>
    <source>
        <strain evidence="2">45J</strain>
    </source>
</reference>
<protein>
    <submittedName>
        <fullName evidence="2">Zinc ribbon domain-containing protein</fullName>
    </submittedName>
</protein>
<dbReference type="NCBIfam" id="TIGR02605">
    <property type="entry name" value="CxxC_CxxC_SSSS"/>
    <property type="match status" value="1"/>
</dbReference>
<accession>A0A5J4KXV0</accession>
<dbReference type="Pfam" id="PF09723">
    <property type="entry name" value="Zn_ribbon_8"/>
    <property type="match status" value="1"/>
</dbReference>
<dbReference type="AlphaFoldDB" id="A0A5J4KXV0"/>
<evidence type="ECO:0000313" key="2">
    <source>
        <dbReference type="EMBL" id="GER92785.1"/>
    </source>
</evidence>
<dbReference type="SMART" id="SM00834">
    <property type="entry name" value="CxxC_CXXC_SSSS"/>
    <property type="match status" value="1"/>
</dbReference>
<comment type="caution">
    <text evidence="2">The sequence shown here is derived from an EMBL/GenBank/DDBJ whole genome shotgun (WGS) entry which is preliminary data.</text>
</comment>
<dbReference type="EMBL" id="BLAB01000001">
    <property type="protein sequence ID" value="GER92785.1"/>
    <property type="molecule type" value="Genomic_DNA"/>
</dbReference>
<dbReference type="InterPro" id="IPR013429">
    <property type="entry name" value="Regulatory_FmdB_Zinc_ribbon"/>
</dbReference>
<sequence length="54" mass="6075">MPAYDYKCDKCGETFSLIMSISEKETKKVKCPKCKSVKVKPVYSGFFAVTSKKS</sequence>
<proteinExistence type="predicted"/>
<dbReference type="Gene3D" id="2.20.28.30">
    <property type="entry name" value="RNA polymerase ii, chain L"/>
    <property type="match status" value="1"/>
</dbReference>
<evidence type="ECO:0000259" key="1">
    <source>
        <dbReference type="SMART" id="SM00834"/>
    </source>
</evidence>
<gene>
    <name evidence="2" type="ORF">A45J_0511</name>
</gene>